<dbReference type="NCBIfam" id="TIGR01354">
    <property type="entry name" value="cyt_deam_tetra"/>
    <property type="match status" value="1"/>
</dbReference>
<evidence type="ECO:0000313" key="17">
    <source>
        <dbReference type="Proteomes" id="UP000215452"/>
    </source>
</evidence>
<evidence type="ECO:0000259" key="15">
    <source>
        <dbReference type="PROSITE" id="PS51747"/>
    </source>
</evidence>
<evidence type="ECO:0000256" key="8">
    <source>
        <dbReference type="ARBA" id="ARBA00022833"/>
    </source>
</evidence>
<dbReference type="Gene3D" id="3.40.140.10">
    <property type="entry name" value="Cytidine Deaminase, domain 2"/>
    <property type="match status" value="1"/>
</dbReference>
<keyword evidence="6 13" id="KW-0479">Metal-binding</keyword>
<dbReference type="PANTHER" id="PTHR11644">
    <property type="entry name" value="CYTIDINE DEAMINASE"/>
    <property type="match status" value="1"/>
</dbReference>
<feature type="binding site" evidence="13">
    <location>
        <position position="87"/>
    </location>
    <ligand>
        <name>Zn(2+)</name>
        <dbReference type="ChEBI" id="CHEBI:29105"/>
        <note>catalytic</note>
    </ligand>
</feature>
<evidence type="ECO:0000256" key="14">
    <source>
        <dbReference type="RuleBase" id="RU364006"/>
    </source>
</evidence>
<dbReference type="NCBIfam" id="NF004064">
    <property type="entry name" value="PRK05578.1"/>
    <property type="match status" value="1"/>
</dbReference>
<dbReference type="GO" id="GO:0072527">
    <property type="term" value="P:pyrimidine-containing compound metabolic process"/>
    <property type="evidence" value="ECO:0007669"/>
    <property type="project" value="UniProtKB-ARBA"/>
</dbReference>
<accession>A0A223M9S9</accession>
<dbReference type="SUPFAM" id="SSF53927">
    <property type="entry name" value="Cytidine deaminase-like"/>
    <property type="match status" value="1"/>
</dbReference>
<dbReference type="InterPro" id="IPR050202">
    <property type="entry name" value="Cyt/Deoxycyt_deaminase"/>
</dbReference>
<dbReference type="InterPro" id="IPR002125">
    <property type="entry name" value="CMP_dCMP_dom"/>
</dbReference>
<comment type="catalytic activity">
    <reaction evidence="10 14">
        <text>2'-deoxycytidine + H2O + H(+) = 2'-deoxyuridine + NH4(+)</text>
        <dbReference type="Rhea" id="RHEA:13433"/>
        <dbReference type="ChEBI" id="CHEBI:15377"/>
        <dbReference type="ChEBI" id="CHEBI:15378"/>
        <dbReference type="ChEBI" id="CHEBI:15698"/>
        <dbReference type="ChEBI" id="CHEBI:16450"/>
        <dbReference type="ChEBI" id="CHEBI:28938"/>
        <dbReference type="EC" id="3.5.4.5"/>
    </reaction>
</comment>
<evidence type="ECO:0000313" key="16">
    <source>
        <dbReference type="EMBL" id="ASU14311.1"/>
    </source>
</evidence>
<comment type="cofactor">
    <cofactor evidence="1 13 14">
        <name>Zn(2+)</name>
        <dbReference type="ChEBI" id="CHEBI:29105"/>
    </cofactor>
</comment>
<dbReference type="CDD" id="cd01283">
    <property type="entry name" value="cytidine_deaminase"/>
    <property type="match status" value="1"/>
</dbReference>
<dbReference type="GO" id="GO:0008270">
    <property type="term" value="F:zinc ion binding"/>
    <property type="evidence" value="ECO:0007669"/>
    <property type="project" value="UniProtKB-UniRule"/>
</dbReference>
<evidence type="ECO:0000256" key="4">
    <source>
        <dbReference type="ARBA" id="ARBA00012783"/>
    </source>
</evidence>
<evidence type="ECO:0000256" key="13">
    <source>
        <dbReference type="PIRSR" id="PIRSR606262-3"/>
    </source>
</evidence>
<comment type="similarity">
    <text evidence="3 14">Belongs to the cytidine and deoxycytidylate deaminase family.</text>
</comment>
<feature type="binding site" evidence="13">
    <location>
        <position position="51"/>
    </location>
    <ligand>
        <name>Zn(2+)</name>
        <dbReference type="ChEBI" id="CHEBI:29105"/>
        <note>catalytic</note>
    </ligand>
</feature>
<organism evidence="16 17">
    <name type="scientific">Mesomycoplasma hyopneumoniae</name>
    <name type="common">Mycoplasma hyopneumoniae</name>
    <dbReference type="NCBI Taxonomy" id="2099"/>
    <lineage>
        <taxon>Bacteria</taxon>
        <taxon>Bacillati</taxon>
        <taxon>Mycoplasmatota</taxon>
        <taxon>Mycoplasmoidales</taxon>
        <taxon>Metamycoplasmataceae</taxon>
        <taxon>Mesomycoplasma</taxon>
    </lineage>
</organism>
<evidence type="ECO:0000256" key="2">
    <source>
        <dbReference type="ARBA" id="ARBA00003949"/>
    </source>
</evidence>
<sequence length="131" mass="14838">MNKIFLELEKLSKKAYCPYSDFAVAAILVTTSGQFFKGVNVENAVFPATICAERVAITQAIASGVEPKTFKEIHIYSPNTDKFIIPCGQCLQVCAEFFSEKVSIFLYNSKSEFRERTLNQLLPNQFNKDFF</sequence>
<dbReference type="GO" id="GO:0004126">
    <property type="term" value="F:cytidine deaminase activity"/>
    <property type="evidence" value="ECO:0007669"/>
    <property type="project" value="UniProtKB-UniRule"/>
</dbReference>
<feature type="active site" description="Proton donor" evidence="12">
    <location>
        <position position="53"/>
    </location>
</feature>
<protein>
    <recommendedName>
        <fullName evidence="5 14">Cytidine deaminase</fullName>
        <ecNumber evidence="4 14">3.5.4.5</ecNumber>
    </recommendedName>
    <alternativeName>
        <fullName evidence="9 14">Cytidine aminohydrolase</fullName>
    </alternativeName>
</protein>
<evidence type="ECO:0000256" key="3">
    <source>
        <dbReference type="ARBA" id="ARBA00006576"/>
    </source>
</evidence>
<evidence type="ECO:0000256" key="6">
    <source>
        <dbReference type="ARBA" id="ARBA00022723"/>
    </source>
</evidence>
<comment type="catalytic activity">
    <reaction evidence="11 14">
        <text>cytidine + H2O + H(+) = uridine + NH4(+)</text>
        <dbReference type="Rhea" id="RHEA:16069"/>
        <dbReference type="ChEBI" id="CHEBI:15377"/>
        <dbReference type="ChEBI" id="CHEBI:15378"/>
        <dbReference type="ChEBI" id="CHEBI:16704"/>
        <dbReference type="ChEBI" id="CHEBI:17562"/>
        <dbReference type="ChEBI" id="CHEBI:28938"/>
        <dbReference type="EC" id="3.5.4.5"/>
    </reaction>
</comment>
<dbReference type="EMBL" id="CP022714">
    <property type="protein sequence ID" value="ASU14311.1"/>
    <property type="molecule type" value="Genomic_DNA"/>
</dbReference>
<dbReference type="Proteomes" id="UP000215452">
    <property type="component" value="Chromosome"/>
</dbReference>
<feature type="binding site" evidence="13">
    <location>
        <position position="90"/>
    </location>
    <ligand>
        <name>Zn(2+)</name>
        <dbReference type="ChEBI" id="CHEBI:29105"/>
        <note>catalytic</note>
    </ligand>
</feature>
<evidence type="ECO:0000256" key="7">
    <source>
        <dbReference type="ARBA" id="ARBA00022801"/>
    </source>
</evidence>
<keyword evidence="7 14" id="KW-0378">Hydrolase</keyword>
<evidence type="ECO:0000256" key="9">
    <source>
        <dbReference type="ARBA" id="ARBA00032005"/>
    </source>
</evidence>
<dbReference type="EC" id="3.5.4.5" evidence="4 14"/>
<evidence type="ECO:0000256" key="10">
    <source>
        <dbReference type="ARBA" id="ARBA00049252"/>
    </source>
</evidence>
<dbReference type="GO" id="GO:0055086">
    <property type="term" value="P:nucleobase-containing small molecule metabolic process"/>
    <property type="evidence" value="ECO:0007669"/>
    <property type="project" value="UniProtKB-ARBA"/>
</dbReference>
<evidence type="ECO:0000256" key="1">
    <source>
        <dbReference type="ARBA" id="ARBA00001947"/>
    </source>
</evidence>
<keyword evidence="8 13" id="KW-0862">Zinc</keyword>
<gene>
    <name evidence="16" type="primary">cdd</name>
    <name evidence="16" type="ORF">CIB43_00415</name>
</gene>
<dbReference type="GO" id="GO:0005829">
    <property type="term" value="C:cytosol"/>
    <property type="evidence" value="ECO:0007669"/>
    <property type="project" value="TreeGrafter"/>
</dbReference>
<feature type="domain" description="CMP/dCMP-type deaminase" evidence="15">
    <location>
        <begin position="1"/>
        <end position="129"/>
    </location>
</feature>
<dbReference type="AlphaFoldDB" id="A0A223M9S9"/>
<dbReference type="RefSeq" id="WP_011290046.1">
    <property type="nucleotide sequence ID" value="NZ_CP034597.1"/>
</dbReference>
<dbReference type="PROSITE" id="PS51747">
    <property type="entry name" value="CYT_DCMP_DEAMINASES_2"/>
    <property type="match status" value="1"/>
</dbReference>
<dbReference type="InterPro" id="IPR016193">
    <property type="entry name" value="Cytidine_deaminase-like"/>
</dbReference>
<dbReference type="Pfam" id="PF00383">
    <property type="entry name" value="dCMP_cyt_deam_1"/>
    <property type="match status" value="1"/>
</dbReference>
<evidence type="ECO:0000256" key="5">
    <source>
        <dbReference type="ARBA" id="ARBA00018266"/>
    </source>
</evidence>
<dbReference type="FunFam" id="3.40.140.10:FF:000008">
    <property type="entry name" value="Cytidine deaminase"/>
    <property type="match status" value="1"/>
</dbReference>
<name>A0A223M9S9_MESHO</name>
<comment type="function">
    <text evidence="2 14">This enzyme scavenges exogenous and endogenous cytidine and 2'-deoxycytidine for UMP synthesis.</text>
</comment>
<evidence type="ECO:0000256" key="12">
    <source>
        <dbReference type="PIRSR" id="PIRSR606262-1"/>
    </source>
</evidence>
<reference evidence="16 17" key="1">
    <citation type="submission" date="2017-08" db="EMBL/GenBank/DDBJ databases">
        <title>The complete genome sequence of a Mycoplasma hyopneumoniae isolate in Korea.</title>
        <authorList>
            <person name="Han J."/>
            <person name="Lee N."/>
        </authorList>
    </citation>
    <scope>NUCLEOTIDE SEQUENCE [LARGE SCALE GENOMIC DNA]</scope>
    <source>
        <strain evidence="16 17">KM014</strain>
    </source>
</reference>
<dbReference type="InterPro" id="IPR006262">
    <property type="entry name" value="Cyt_deam_tetra"/>
</dbReference>
<evidence type="ECO:0000256" key="11">
    <source>
        <dbReference type="ARBA" id="ARBA00049558"/>
    </source>
</evidence>
<dbReference type="PANTHER" id="PTHR11644:SF2">
    <property type="entry name" value="CYTIDINE DEAMINASE"/>
    <property type="match status" value="1"/>
</dbReference>
<proteinExistence type="inferred from homology"/>